<organism evidence="1 2">
    <name type="scientific">Araneus ventricosus</name>
    <name type="common">Orbweaver spider</name>
    <name type="synonym">Epeira ventricosa</name>
    <dbReference type="NCBI Taxonomy" id="182803"/>
    <lineage>
        <taxon>Eukaryota</taxon>
        <taxon>Metazoa</taxon>
        <taxon>Ecdysozoa</taxon>
        <taxon>Arthropoda</taxon>
        <taxon>Chelicerata</taxon>
        <taxon>Arachnida</taxon>
        <taxon>Araneae</taxon>
        <taxon>Araneomorphae</taxon>
        <taxon>Entelegynae</taxon>
        <taxon>Araneoidea</taxon>
        <taxon>Araneidae</taxon>
        <taxon>Araneus</taxon>
    </lineage>
</organism>
<proteinExistence type="predicted"/>
<evidence type="ECO:0000313" key="1">
    <source>
        <dbReference type="EMBL" id="GBO09870.1"/>
    </source>
</evidence>
<protein>
    <submittedName>
        <fullName evidence="1">Uncharacterized protein</fullName>
    </submittedName>
</protein>
<sequence>MGHLSASRQWYAPLDRTSKCEPPVVRAGVNVFKFLSWAFTRRLGYDICPKKWFVFHSSQSKMLASKNHIILDLNMNIPEAGRFVAGQHLCTEVGLRRHALSSGGS</sequence>
<gene>
    <name evidence="1" type="ORF">AVEN_194933_1</name>
</gene>
<dbReference type="AlphaFoldDB" id="A0A4Y2UEB1"/>
<name>A0A4Y2UEB1_ARAVE</name>
<evidence type="ECO:0000313" key="2">
    <source>
        <dbReference type="Proteomes" id="UP000499080"/>
    </source>
</evidence>
<keyword evidence="2" id="KW-1185">Reference proteome</keyword>
<accession>A0A4Y2UEB1</accession>
<comment type="caution">
    <text evidence="1">The sequence shown here is derived from an EMBL/GenBank/DDBJ whole genome shotgun (WGS) entry which is preliminary data.</text>
</comment>
<dbReference type="EMBL" id="BGPR01035173">
    <property type="protein sequence ID" value="GBO09870.1"/>
    <property type="molecule type" value="Genomic_DNA"/>
</dbReference>
<dbReference type="Proteomes" id="UP000499080">
    <property type="component" value="Unassembled WGS sequence"/>
</dbReference>
<reference evidence="1 2" key="1">
    <citation type="journal article" date="2019" name="Sci. Rep.">
        <title>Orb-weaving spider Araneus ventricosus genome elucidates the spidroin gene catalogue.</title>
        <authorList>
            <person name="Kono N."/>
            <person name="Nakamura H."/>
            <person name="Ohtoshi R."/>
            <person name="Moran D.A.P."/>
            <person name="Shinohara A."/>
            <person name="Yoshida Y."/>
            <person name="Fujiwara M."/>
            <person name="Mori M."/>
            <person name="Tomita M."/>
            <person name="Arakawa K."/>
        </authorList>
    </citation>
    <scope>NUCLEOTIDE SEQUENCE [LARGE SCALE GENOMIC DNA]</scope>
</reference>